<evidence type="ECO:0000259" key="6">
    <source>
        <dbReference type="Pfam" id="PF19269"/>
    </source>
</evidence>
<keyword evidence="5" id="KW-0030">Aminoacyl-tRNA synthetase</keyword>
<keyword evidence="2" id="KW-0547">Nucleotide-binding</keyword>
<organism evidence="7 8">
    <name type="scientific">Streptomyces roseolus</name>
    <dbReference type="NCBI Taxonomy" id="67358"/>
    <lineage>
        <taxon>Bacteria</taxon>
        <taxon>Bacillati</taxon>
        <taxon>Actinomycetota</taxon>
        <taxon>Actinomycetes</taxon>
        <taxon>Kitasatosporales</taxon>
        <taxon>Streptomycetaceae</taxon>
        <taxon>Streptomyces</taxon>
    </lineage>
</organism>
<feature type="non-terminal residue" evidence="7">
    <location>
        <position position="1"/>
    </location>
</feature>
<protein>
    <submittedName>
        <fullName evidence="7">Glutamate--tRNA ligase</fullName>
    </submittedName>
</protein>
<dbReference type="InterPro" id="IPR008925">
    <property type="entry name" value="aa_tRNA-synth_I_cd-bd_sf"/>
</dbReference>
<evidence type="ECO:0000256" key="5">
    <source>
        <dbReference type="ARBA" id="ARBA00023146"/>
    </source>
</evidence>
<dbReference type="InterPro" id="IPR020751">
    <property type="entry name" value="aa-tRNA-synth_I_codon-bd_sub2"/>
</dbReference>
<dbReference type="SUPFAM" id="SSF48163">
    <property type="entry name" value="An anticodon-binding domain of class I aminoacyl-tRNA synthetases"/>
    <property type="match status" value="1"/>
</dbReference>
<evidence type="ECO:0000313" key="7">
    <source>
        <dbReference type="EMBL" id="MDX2290678.1"/>
    </source>
</evidence>
<keyword evidence="3" id="KW-0067">ATP-binding</keyword>
<evidence type="ECO:0000313" key="8">
    <source>
        <dbReference type="Proteomes" id="UP001278571"/>
    </source>
</evidence>
<dbReference type="GO" id="GO:0016874">
    <property type="term" value="F:ligase activity"/>
    <property type="evidence" value="ECO:0007669"/>
    <property type="project" value="UniProtKB-KW"/>
</dbReference>
<evidence type="ECO:0000256" key="2">
    <source>
        <dbReference type="ARBA" id="ARBA00022741"/>
    </source>
</evidence>
<dbReference type="Pfam" id="PF19269">
    <property type="entry name" value="Anticodon_2"/>
    <property type="match status" value="1"/>
</dbReference>
<dbReference type="Proteomes" id="UP001278571">
    <property type="component" value="Unassembled WGS sequence"/>
</dbReference>
<keyword evidence="8" id="KW-1185">Reference proteome</keyword>
<keyword evidence="4" id="KW-0648">Protein biosynthesis</keyword>
<gene>
    <name evidence="7" type="ORF">R2363_00520</name>
</gene>
<evidence type="ECO:0000256" key="1">
    <source>
        <dbReference type="ARBA" id="ARBA00022598"/>
    </source>
</evidence>
<feature type="domain" description="Aminoacyl-tRNA synthetase class I anticodon-binding" evidence="6">
    <location>
        <begin position="5"/>
        <end position="51"/>
    </location>
</feature>
<name>A0ABU4JZ12_9ACTN</name>
<dbReference type="InterPro" id="IPR045462">
    <property type="entry name" value="aa-tRNA-synth_I_cd-bd"/>
</dbReference>
<evidence type="ECO:0000256" key="4">
    <source>
        <dbReference type="ARBA" id="ARBA00022917"/>
    </source>
</evidence>
<dbReference type="Gene3D" id="1.10.10.350">
    <property type="match status" value="1"/>
</dbReference>
<dbReference type="EMBL" id="JAWJZF010000099">
    <property type="protein sequence ID" value="MDX2290678.1"/>
    <property type="molecule type" value="Genomic_DNA"/>
</dbReference>
<reference evidence="7 8" key="1">
    <citation type="submission" date="2023-10" db="EMBL/GenBank/DDBJ databases">
        <authorList>
            <person name="Wang X.X."/>
        </authorList>
    </citation>
    <scope>NUCLEOTIDE SEQUENCE [LARGE SCALE GENOMIC DNA]</scope>
    <source>
        <strain evidence="7 8">NBRC 12816</strain>
    </source>
</reference>
<sequence>LAAGEAHGLKLGKAQAPVRVAVTGRTVGLPLFESLEILGKEKTLARVDAALAKLAA</sequence>
<proteinExistence type="predicted"/>
<evidence type="ECO:0000256" key="3">
    <source>
        <dbReference type="ARBA" id="ARBA00022840"/>
    </source>
</evidence>
<keyword evidence="1 7" id="KW-0436">Ligase</keyword>
<comment type="caution">
    <text evidence="7">The sequence shown here is derived from an EMBL/GenBank/DDBJ whole genome shotgun (WGS) entry which is preliminary data.</text>
</comment>
<accession>A0ABU4JZ12</accession>